<dbReference type="InterPro" id="IPR051554">
    <property type="entry name" value="Acetyltransferase_Eis"/>
</dbReference>
<dbReference type="PROSITE" id="PS51186">
    <property type="entry name" value="GNAT"/>
    <property type="match status" value="1"/>
</dbReference>
<sequence length="287" mass="30667">MLLRTAQTDDLPALYALWEEAFGDEKPAIDAFFTACFAPENTLAAFEHGRLLSALYLIPTVYRRGAQTFSAAYIFAAATRRAARGRGLMTALLRFAKETARKRELDLLFLVPATPELFAFYRARGFSDGFQKTVYTVPGKALGTAAPIAPAQDTAPAAYLAAREAALSGVPHIAWGEDALRLALRYDALFGSRTYVLQNGFFTAETDGEAATAAEFCAAGEAALPVLCGALAAFGAGTYTLCTPCKMPVPKRFGAGETVTTGLYLPISDRARTAKLPSDAYLGITFG</sequence>
<dbReference type="Pfam" id="PF13527">
    <property type="entry name" value="Acetyltransf_9"/>
    <property type="match status" value="1"/>
</dbReference>
<dbReference type="PANTHER" id="PTHR37817:SF1">
    <property type="entry name" value="N-ACETYLTRANSFERASE EIS"/>
    <property type="match status" value="1"/>
</dbReference>
<dbReference type="PANTHER" id="PTHR37817">
    <property type="entry name" value="N-ACETYLTRANSFERASE EIS"/>
    <property type="match status" value="1"/>
</dbReference>
<evidence type="ECO:0000313" key="2">
    <source>
        <dbReference type="EMBL" id="HIU35687.1"/>
    </source>
</evidence>
<protein>
    <submittedName>
        <fullName evidence="2">GNAT family N-acetyltransferase</fullName>
    </submittedName>
</protein>
<dbReference type="SUPFAM" id="SSF55729">
    <property type="entry name" value="Acyl-CoA N-acyltransferases (Nat)"/>
    <property type="match status" value="1"/>
</dbReference>
<dbReference type="EMBL" id="DVMW01000026">
    <property type="protein sequence ID" value="HIU35687.1"/>
    <property type="molecule type" value="Genomic_DNA"/>
</dbReference>
<evidence type="ECO:0000313" key="3">
    <source>
        <dbReference type="Proteomes" id="UP000824071"/>
    </source>
</evidence>
<organism evidence="2 3">
    <name type="scientific">Candidatus Fimenecus excrementigallinarum</name>
    <dbReference type="NCBI Taxonomy" id="2840816"/>
    <lineage>
        <taxon>Bacteria</taxon>
        <taxon>Bacillati</taxon>
        <taxon>Bacillota</taxon>
        <taxon>Clostridia</taxon>
        <taxon>Candidatus Fimenecus</taxon>
    </lineage>
</organism>
<dbReference type="GO" id="GO:0034069">
    <property type="term" value="F:aminoglycoside N-acetyltransferase activity"/>
    <property type="evidence" value="ECO:0007669"/>
    <property type="project" value="TreeGrafter"/>
</dbReference>
<comment type="caution">
    <text evidence="2">The sequence shown here is derived from an EMBL/GenBank/DDBJ whole genome shotgun (WGS) entry which is preliminary data.</text>
</comment>
<dbReference type="Proteomes" id="UP000824071">
    <property type="component" value="Unassembled WGS sequence"/>
</dbReference>
<reference evidence="2" key="1">
    <citation type="submission" date="2020-10" db="EMBL/GenBank/DDBJ databases">
        <authorList>
            <person name="Gilroy R."/>
        </authorList>
    </citation>
    <scope>NUCLEOTIDE SEQUENCE</scope>
    <source>
        <strain evidence="2">ChiGjej1B1-19959</strain>
    </source>
</reference>
<dbReference type="Gene3D" id="3.40.630.30">
    <property type="match status" value="1"/>
</dbReference>
<feature type="domain" description="N-acetyltransferase" evidence="1">
    <location>
        <begin position="1"/>
        <end position="149"/>
    </location>
</feature>
<proteinExistence type="predicted"/>
<dbReference type="AlphaFoldDB" id="A0A9D1IE82"/>
<dbReference type="GO" id="GO:0030649">
    <property type="term" value="P:aminoglycoside antibiotic catabolic process"/>
    <property type="evidence" value="ECO:0007669"/>
    <property type="project" value="TreeGrafter"/>
</dbReference>
<name>A0A9D1IE82_9FIRM</name>
<reference evidence="2" key="2">
    <citation type="journal article" date="2021" name="PeerJ">
        <title>Extensive microbial diversity within the chicken gut microbiome revealed by metagenomics and culture.</title>
        <authorList>
            <person name="Gilroy R."/>
            <person name="Ravi A."/>
            <person name="Getino M."/>
            <person name="Pursley I."/>
            <person name="Horton D.L."/>
            <person name="Alikhan N.F."/>
            <person name="Baker D."/>
            <person name="Gharbi K."/>
            <person name="Hall N."/>
            <person name="Watson M."/>
            <person name="Adriaenssens E.M."/>
            <person name="Foster-Nyarko E."/>
            <person name="Jarju S."/>
            <person name="Secka A."/>
            <person name="Antonio M."/>
            <person name="Oren A."/>
            <person name="Chaudhuri R.R."/>
            <person name="La Ragione R."/>
            <person name="Hildebrand F."/>
            <person name="Pallen M.J."/>
        </authorList>
    </citation>
    <scope>NUCLEOTIDE SEQUENCE</scope>
    <source>
        <strain evidence="2">ChiGjej1B1-19959</strain>
    </source>
</reference>
<dbReference type="InterPro" id="IPR016181">
    <property type="entry name" value="Acyl_CoA_acyltransferase"/>
</dbReference>
<gene>
    <name evidence="2" type="ORF">IAC53_03660</name>
</gene>
<evidence type="ECO:0000259" key="1">
    <source>
        <dbReference type="PROSITE" id="PS51186"/>
    </source>
</evidence>
<dbReference type="InterPro" id="IPR000182">
    <property type="entry name" value="GNAT_dom"/>
</dbReference>
<accession>A0A9D1IE82</accession>